<evidence type="ECO:0000313" key="2">
    <source>
        <dbReference type="Proteomes" id="UP001189624"/>
    </source>
</evidence>
<sequence length="110" mass="12557">MGRFQNPLIKKLREPPILFRVQRLRLVPVDESSIHSTIMLAEKTNLRVYKASSALLDAGYLTHRLIEVVQHIVVRKIDCGTTRGIFVSLTNKWDTAGKSSLKIDIWRCPS</sequence>
<dbReference type="Proteomes" id="UP001189624">
    <property type="component" value="Chromosome 9"/>
</dbReference>
<reference evidence="1" key="1">
    <citation type="submission" date="2023-10" db="EMBL/GenBank/DDBJ databases">
        <authorList>
            <person name="Domelevo Entfellner J.-B."/>
        </authorList>
    </citation>
    <scope>NUCLEOTIDE SEQUENCE</scope>
</reference>
<keyword evidence="2" id="KW-1185">Reference proteome</keyword>
<dbReference type="Gramene" id="rna-AYBTSS11_LOCUS25267">
    <property type="protein sequence ID" value="CAJ1973207.1"/>
    <property type="gene ID" value="gene-AYBTSS11_LOCUS25267"/>
</dbReference>
<name>A0AA86VM31_9FABA</name>
<accession>A0AA86VM31</accession>
<protein>
    <submittedName>
        <fullName evidence="1">Uncharacterized protein</fullName>
    </submittedName>
</protein>
<dbReference type="EMBL" id="OY731406">
    <property type="protein sequence ID" value="CAJ1973207.1"/>
    <property type="molecule type" value="Genomic_DNA"/>
</dbReference>
<dbReference type="AlphaFoldDB" id="A0AA86VM31"/>
<gene>
    <name evidence="1" type="ORF">AYBTSS11_LOCUS25267</name>
</gene>
<evidence type="ECO:0000313" key="1">
    <source>
        <dbReference type="EMBL" id="CAJ1973207.1"/>
    </source>
</evidence>
<proteinExistence type="predicted"/>
<organism evidence="1 2">
    <name type="scientific">Sphenostylis stenocarpa</name>
    <dbReference type="NCBI Taxonomy" id="92480"/>
    <lineage>
        <taxon>Eukaryota</taxon>
        <taxon>Viridiplantae</taxon>
        <taxon>Streptophyta</taxon>
        <taxon>Embryophyta</taxon>
        <taxon>Tracheophyta</taxon>
        <taxon>Spermatophyta</taxon>
        <taxon>Magnoliopsida</taxon>
        <taxon>eudicotyledons</taxon>
        <taxon>Gunneridae</taxon>
        <taxon>Pentapetalae</taxon>
        <taxon>rosids</taxon>
        <taxon>fabids</taxon>
        <taxon>Fabales</taxon>
        <taxon>Fabaceae</taxon>
        <taxon>Papilionoideae</taxon>
        <taxon>50 kb inversion clade</taxon>
        <taxon>NPAAA clade</taxon>
        <taxon>indigoferoid/millettioid clade</taxon>
        <taxon>Phaseoleae</taxon>
        <taxon>Sphenostylis</taxon>
    </lineage>
</organism>
<dbReference type="SUPFAM" id="SSF64484">
    <property type="entry name" value="beta and beta-prime subunits of DNA dependent RNA-polymerase"/>
    <property type="match status" value="1"/>
</dbReference>